<evidence type="ECO:0000256" key="2">
    <source>
        <dbReference type="ARBA" id="ARBA00005272"/>
    </source>
</evidence>
<comment type="caution">
    <text evidence="7">The sequence shown here is derived from an EMBL/GenBank/DDBJ whole genome shotgun (WGS) entry which is preliminary data.</text>
</comment>
<feature type="domain" description="FAD/NAD(P)-binding" evidence="6">
    <location>
        <begin position="3"/>
        <end position="286"/>
    </location>
</feature>
<protein>
    <submittedName>
        <fullName evidence="7">FAD-dependent oxidoreductase</fullName>
    </submittedName>
</protein>
<keyword evidence="3" id="KW-0285">Flavoprotein</keyword>
<gene>
    <name evidence="7" type="ORF">DLJ74_04710</name>
</gene>
<dbReference type="Proteomes" id="UP000245624">
    <property type="component" value="Unassembled WGS sequence"/>
</dbReference>
<dbReference type="RefSeq" id="WP_109983551.1">
    <property type="nucleotide sequence ID" value="NZ_JAJUIE010000064.1"/>
</dbReference>
<evidence type="ECO:0000259" key="6">
    <source>
        <dbReference type="Pfam" id="PF07992"/>
    </source>
</evidence>
<dbReference type="PANTHER" id="PTHR42913:SF3">
    <property type="entry name" value="64 KDA MITOCHONDRIAL NADH DEHYDROGENASE (EUROFUNG)"/>
    <property type="match status" value="1"/>
</dbReference>
<dbReference type="PRINTS" id="PR00368">
    <property type="entry name" value="FADPNR"/>
</dbReference>
<accession>A0A317L0I4</accession>
<dbReference type="GO" id="GO:0003955">
    <property type="term" value="F:NAD(P)H dehydrogenase (quinone) activity"/>
    <property type="evidence" value="ECO:0007669"/>
    <property type="project" value="TreeGrafter"/>
</dbReference>
<dbReference type="GO" id="GO:0019646">
    <property type="term" value="P:aerobic electron transport chain"/>
    <property type="evidence" value="ECO:0007669"/>
    <property type="project" value="TreeGrafter"/>
</dbReference>
<dbReference type="InterPro" id="IPR023753">
    <property type="entry name" value="FAD/NAD-binding_dom"/>
</dbReference>
<evidence type="ECO:0000256" key="5">
    <source>
        <dbReference type="ARBA" id="ARBA00023002"/>
    </source>
</evidence>
<dbReference type="AlphaFoldDB" id="A0A317L0I4"/>
<evidence type="ECO:0000313" key="7">
    <source>
        <dbReference type="EMBL" id="PWU69292.1"/>
    </source>
</evidence>
<organism evidence="7 8">
    <name type="scientific">Gracilibacillus dipsosauri</name>
    <dbReference type="NCBI Taxonomy" id="178340"/>
    <lineage>
        <taxon>Bacteria</taxon>
        <taxon>Bacillati</taxon>
        <taxon>Bacillota</taxon>
        <taxon>Bacilli</taxon>
        <taxon>Bacillales</taxon>
        <taxon>Bacillaceae</taxon>
        <taxon>Gracilibacillus</taxon>
    </lineage>
</organism>
<keyword evidence="4" id="KW-0274">FAD</keyword>
<comment type="cofactor">
    <cofactor evidence="1">
        <name>FAD</name>
        <dbReference type="ChEBI" id="CHEBI:57692"/>
    </cofactor>
</comment>
<dbReference type="Pfam" id="PF07992">
    <property type="entry name" value="Pyr_redox_2"/>
    <property type="match status" value="1"/>
</dbReference>
<evidence type="ECO:0000256" key="4">
    <source>
        <dbReference type="ARBA" id="ARBA00022827"/>
    </source>
</evidence>
<comment type="similarity">
    <text evidence="2">Belongs to the NADH dehydrogenase family.</text>
</comment>
<evidence type="ECO:0000256" key="1">
    <source>
        <dbReference type="ARBA" id="ARBA00001974"/>
    </source>
</evidence>
<dbReference type="PRINTS" id="PR00411">
    <property type="entry name" value="PNDRDTASEI"/>
</dbReference>
<name>A0A317L0I4_9BACI</name>
<keyword evidence="5" id="KW-0560">Oxidoreductase</keyword>
<evidence type="ECO:0000256" key="3">
    <source>
        <dbReference type="ARBA" id="ARBA00022630"/>
    </source>
</evidence>
<dbReference type="OrthoDB" id="9784880at2"/>
<evidence type="ECO:0000313" key="8">
    <source>
        <dbReference type="Proteomes" id="UP000245624"/>
    </source>
</evidence>
<dbReference type="InterPro" id="IPR036188">
    <property type="entry name" value="FAD/NAD-bd_sf"/>
</dbReference>
<reference evidence="7 8" key="1">
    <citation type="submission" date="2018-05" db="EMBL/GenBank/DDBJ databases">
        <title>Genomic analysis of Gracilibacillus dipsosauri DD1 reveals novel features of a salt-tolerant amylase.</title>
        <authorList>
            <person name="Deutch C.E."/>
            <person name="Yang S."/>
        </authorList>
    </citation>
    <scope>NUCLEOTIDE SEQUENCE [LARGE SCALE GENOMIC DNA]</scope>
    <source>
        <strain evidence="7 8">DD1</strain>
    </source>
</reference>
<dbReference type="InterPro" id="IPR051169">
    <property type="entry name" value="NADH-Q_oxidoreductase"/>
</dbReference>
<dbReference type="PANTHER" id="PTHR42913">
    <property type="entry name" value="APOPTOSIS-INDUCING FACTOR 1"/>
    <property type="match status" value="1"/>
</dbReference>
<proteinExistence type="inferred from homology"/>
<sequence>MRKVVIIGGGYGGMNALHQLLDHDLPDDVHINVIDRNPYHSLKTEFYAIAAGTKSDKEVRIDFPIHEQVNYTFGDIIEIDTENNQIRLKNNEEAVTYDYLLIGLGCEDNYHGIQGAMEYTESVQSIANARQANIKVNNLPAYSQVSVVGAGLSGIEVASEIRESRPDLNIRLLDRGASVLSAFDEKIQSYVEEWFHRNEVDILHHSNVELVAEGIFYNNGEGIESDVIIWTAGVRPNYLVRSLPFEKDRHEKIIINDFYQVPSNDNVFIVGDCAASNYSPSAQLAGIQGEQIGEILAAILRNETPKRPKEIKLKGQLGSLGKSDGFGNMYRQPVTGLLPRLAKSGVLWLNKRH</sequence>
<dbReference type="Gene3D" id="3.50.50.100">
    <property type="match status" value="1"/>
</dbReference>
<dbReference type="EMBL" id="QGTD01000005">
    <property type="protein sequence ID" value="PWU69292.1"/>
    <property type="molecule type" value="Genomic_DNA"/>
</dbReference>
<dbReference type="SUPFAM" id="SSF51905">
    <property type="entry name" value="FAD/NAD(P)-binding domain"/>
    <property type="match status" value="1"/>
</dbReference>
<keyword evidence="8" id="KW-1185">Reference proteome</keyword>